<dbReference type="RefSeq" id="WP_208881968.1">
    <property type="nucleotide sequence ID" value="NZ_CP031320.1"/>
</dbReference>
<sequence length="256" mass="27491">MHPGEDIIGDGQLPNPYGDAELLRRYAALGHDPAGVSYLSLGETWHSAAPGLVAALGEVPPHSHGYLLTPYGLPALQSVLRDYIPADHGLPPAGPGADYDVAVSQHSTRSSMYHYGRLLLEEQDAAASRPVAVCSSPGWDYPGVYSALGYDMRHFEVSPGRGYQPDPRDVEELLLKARRDTSGPVLLILNAQHNPTGADGEAAAVRAMVRAALAYDAALLVDDAYYAVHDPGTSPTPTLRILLVPLVSQRVRRCRK</sequence>
<dbReference type="GO" id="GO:0030170">
    <property type="term" value="F:pyridoxal phosphate binding"/>
    <property type="evidence" value="ECO:0007669"/>
    <property type="project" value="InterPro"/>
</dbReference>
<dbReference type="InterPro" id="IPR015424">
    <property type="entry name" value="PyrdxlP-dep_Trfase"/>
</dbReference>
<dbReference type="InterPro" id="IPR015421">
    <property type="entry name" value="PyrdxlP-dep_Trfase_major"/>
</dbReference>
<dbReference type="GO" id="GO:0008483">
    <property type="term" value="F:transaminase activity"/>
    <property type="evidence" value="ECO:0007669"/>
    <property type="project" value="UniProtKB-KW"/>
</dbReference>
<feature type="domain" description="Aminotransferase class I/classII large" evidence="1">
    <location>
        <begin position="136"/>
        <end position="229"/>
    </location>
</feature>
<dbReference type="KEGG" id="sarm:DVA86_26490"/>
<protein>
    <submittedName>
        <fullName evidence="2">Aminotransferase class I/II-fold pyridoxal phosphate-dependent enzyme</fullName>
    </submittedName>
</protein>
<reference evidence="2 3" key="1">
    <citation type="submission" date="2018-07" db="EMBL/GenBank/DDBJ databases">
        <title>Draft genome of the type strain Streptomyces armeniacus ATCC 15676.</title>
        <authorList>
            <person name="Labana P."/>
            <person name="Gosse J.T."/>
            <person name="Boddy C.N."/>
        </authorList>
    </citation>
    <scope>NUCLEOTIDE SEQUENCE [LARGE SCALE GENOMIC DNA]</scope>
    <source>
        <strain evidence="2 3">ATCC 15676</strain>
    </source>
</reference>
<organism evidence="2 3">
    <name type="scientific">Streptomyces armeniacus</name>
    <dbReference type="NCBI Taxonomy" id="83291"/>
    <lineage>
        <taxon>Bacteria</taxon>
        <taxon>Bacillati</taxon>
        <taxon>Actinomycetota</taxon>
        <taxon>Actinomycetes</taxon>
        <taxon>Kitasatosporales</taxon>
        <taxon>Streptomycetaceae</taxon>
        <taxon>Streptomyces</taxon>
    </lineage>
</organism>
<proteinExistence type="predicted"/>
<evidence type="ECO:0000313" key="3">
    <source>
        <dbReference type="Proteomes" id="UP000254425"/>
    </source>
</evidence>
<dbReference type="Gene3D" id="3.40.640.10">
    <property type="entry name" value="Type I PLP-dependent aspartate aminotransferase-like (Major domain)"/>
    <property type="match status" value="1"/>
</dbReference>
<keyword evidence="2" id="KW-0032">Aminotransferase</keyword>
<dbReference type="Proteomes" id="UP000254425">
    <property type="component" value="Chromosome"/>
</dbReference>
<keyword evidence="2" id="KW-0808">Transferase</keyword>
<dbReference type="InterPro" id="IPR004839">
    <property type="entry name" value="Aminotransferase_I/II_large"/>
</dbReference>
<gene>
    <name evidence="2" type="ORF">DVA86_26490</name>
</gene>
<name>A0A345XVJ3_9ACTN</name>
<evidence type="ECO:0000313" key="2">
    <source>
        <dbReference type="EMBL" id="AXK35659.1"/>
    </source>
</evidence>
<dbReference type="SUPFAM" id="SSF53383">
    <property type="entry name" value="PLP-dependent transferases"/>
    <property type="match status" value="1"/>
</dbReference>
<dbReference type="EMBL" id="CP031320">
    <property type="protein sequence ID" value="AXK35659.1"/>
    <property type="molecule type" value="Genomic_DNA"/>
</dbReference>
<keyword evidence="3" id="KW-1185">Reference proteome</keyword>
<dbReference type="Pfam" id="PF00155">
    <property type="entry name" value="Aminotran_1_2"/>
    <property type="match status" value="1"/>
</dbReference>
<evidence type="ECO:0000259" key="1">
    <source>
        <dbReference type="Pfam" id="PF00155"/>
    </source>
</evidence>
<accession>A0A345XVJ3</accession>
<dbReference type="AlphaFoldDB" id="A0A345XVJ3"/>